<keyword evidence="5" id="KW-0378">Hydrolase</keyword>
<dbReference type="GO" id="GO:0008270">
    <property type="term" value="F:zinc ion binding"/>
    <property type="evidence" value="ECO:0007669"/>
    <property type="project" value="InterPro"/>
</dbReference>
<dbReference type="GO" id="GO:0072527">
    <property type="term" value="P:pyrimidine-containing compound metabolic process"/>
    <property type="evidence" value="ECO:0007669"/>
    <property type="project" value="UniProtKB-ARBA"/>
</dbReference>
<comment type="similarity">
    <text evidence="1">Belongs to the cytidine and deoxycytidylate deaminase family.</text>
</comment>
<dbReference type="FunFam" id="3.40.140.10:FF:000041">
    <property type="entry name" value="Cytidine deaminase"/>
    <property type="match status" value="1"/>
</dbReference>
<evidence type="ECO:0000259" key="10">
    <source>
        <dbReference type="PROSITE" id="PS51747"/>
    </source>
</evidence>
<dbReference type="PIRSF" id="PIRSF006334">
    <property type="entry name" value="Cdd_plus_pseudo"/>
    <property type="match status" value="1"/>
</dbReference>
<feature type="domain" description="CMP/dCMP-type deaminase" evidence="10">
    <location>
        <begin position="194"/>
        <end position="309"/>
    </location>
</feature>
<dbReference type="InterPro" id="IPR013171">
    <property type="entry name" value="Cyd/dCyd_deaminase_Zn-bd"/>
</dbReference>
<feature type="binding site" evidence="9">
    <location>
        <position position="121"/>
    </location>
    <ligand>
        <name>Zn(2+)</name>
        <dbReference type="ChEBI" id="CHEBI:29105"/>
        <note>catalytic</note>
    </ligand>
</feature>
<dbReference type="InterPro" id="IPR002125">
    <property type="entry name" value="CMP_dCMP_dom"/>
</dbReference>
<comment type="subunit">
    <text evidence="2">Homodimer.</text>
</comment>
<evidence type="ECO:0000313" key="11">
    <source>
        <dbReference type="EMBL" id="OAY79032.1"/>
    </source>
</evidence>
<feature type="binding site" evidence="9">
    <location>
        <position position="118"/>
    </location>
    <ligand>
        <name>Zn(2+)</name>
        <dbReference type="ChEBI" id="CHEBI:29105"/>
        <note>catalytic</note>
    </ligand>
</feature>
<dbReference type="NCBIfam" id="TIGR01355">
    <property type="entry name" value="cyt_deam_dimer"/>
    <property type="match status" value="1"/>
</dbReference>
<evidence type="ECO:0000256" key="8">
    <source>
        <dbReference type="PIRSR" id="PIRSR006334-2"/>
    </source>
</evidence>
<evidence type="ECO:0000256" key="1">
    <source>
        <dbReference type="ARBA" id="ARBA00006576"/>
    </source>
</evidence>
<dbReference type="InterPro" id="IPR050202">
    <property type="entry name" value="Cyt/Deoxycyt_deaminase"/>
</dbReference>
<accession>A0A199VPC2</accession>
<dbReference type="SUPFAM" id="SSF53927">
    <property type="entry name" value="Cytidine deaminase-like"/>
    <property type="match status" value="2"/>
</dbReference>
<dbReference type="AlphaFoldDB" id="A0A199VPC2"/>
<feature type="domain" description="CMP/dCMP-type deaminase" evidence="10">
    <location>
        <begin position="37"/>
        <end position="161"/>
    </location>
</feature>
<dbReference type="Gene3D" id="3.40.140.10">
    <property type="entry name" value="Cytidine Deaminase, domain 2"/>
    <property type="match status" value="2"/>
</dbReference>
<evidence type="ECO:0000256" key="6">
    <source>
        <dbReference type="ARBA" id="ARBA00022833"/>
    </source>
</evidence>
<comment type="caution">
    <text evidence="11">The sequence shown here is derived from an EMBL/GenBank/DDBJ whole genome shotgun (WGS) entry which is preliminary data.</text>
</comment>
<evidence type="ECO:0000313" key="12">
    <source>
        <dbReference type="Proteomes" id="UP000092600"/>
    </source>
</evidence>
<dbReference type="Pfam" id="PF08211">
    <property type="entry name" value="dCMP_cyt_deam_2"/>
    <property type="match status" value="1"/>
</dbReference>
<dbReference type="GO" id="GO:0055086">
    <property type="term" value="P:nucleobase-containing small molecule metabolic process"/>
    <property type="evidence" value="ECO:0007669"/>
    <property type="project" value="UniProtKB-ARBA"/>
</dbReference>
<dbReference type="EC" id="3.5.4.5" evidence="3"/>
<dbReference type="InterPro" id="IPR016192">
    <property type="entry name" value="APOBEC/CMP_deaminase_Zn-bd"/>
</dbReference>
<dbReference type="InterPro" id="IPR006263">
    <property type="entry name" value="Cyt_deam_dimer"/>
</dbReference>
<evidence type="ECO:0000256" key="2">
    <source>
        <dbReference type="ARBA" id="ARBA00011738"/>
    </source>
</evidence>
<dbReference type="GO" id="GO:0042802">
    <property type="term" value="F:identical protein binding"/>
    <property type="evidence" value="ECO:0007669"/>
    <property type="project" value="UniProtKB-ARBA"/>
</dbReference>
<dbReference type="STRING" id="4615.A0A199VPC2"/>
<keyword evidence="4 9" id="KW-0479">Metal-binding</keyword>
<feature type="binding site" evidence="9">
    <location>
        <position position="91"/>
    </location>
    <ligand>
        <name>Zn(2+)</name>
        <dbReference type="ChEBI" id="CHEBI:29105"/>
        <note>catalytic</note>
    </ligand>
</feature>
<dbReference type="InterPro" id="IPR016193">
    <property type="entry name" value="Cytidine_deaminase-like"/>
</dbReference>
<evidence type="ECO:0000256" key="7">
    <source>
        <dbReference type="PIRSR" id="PIRSR006334-1"/>
    </source>
</evidence>
<gene>
    <name evidence="11" type="ORF">ACMD2_04513</name>
</gene>
<reference evidence="11 12" key="1">
    <citation type="journal article" date="2016" name="DNA Res.">
        <title>The draft genome of MD-2 pineapple using hybrid error correction of long reads.</title>
        <authorList>
            <person name="Redwan R.M."/>
            <person name="Saidin A."/>
            <person name="Kumar S.V."/>
        </authorList>
    </citation>
    <scope>NUCLEOTIDE SEQUENCE [LARGE SCALE GENOMIC DNA]</scope>
    <source>
        <strain evidence="12">cv. MD2</strain>
        <tissue evidence="11">Leaf</tissue>
    </source>
</reference>
<dbReference type="CDD" id="cd01283">
    <property type="entry name" value="cytidine_deaminase"/>
    <property type="match status" value="1"/>
</dbReference>
<dbReference type="Pfam" id="PF00383">
    <property type="entry name" value="dCMP_cyt_deam_1"/>
    <property type="match status" value="1"/>
</dbReference>
<dbReference type="GO" id="GO:0005829">
    <property type="term" value="C:cytosol"/>
    <property type="evidence" value="ECO:0007669"/>
    <property type="project" value="TreeGrafter"/>
</dbReference>
<keyword evidence="6 9" id="KW-0862">Zinc</keyword>
<evidence type="ECO:0000256" key="9">
    <source>
        <dbReference type="PIRSR" id="PIRSR006334-3"/>
    </source>
</evidence>
<feature type="active site" description="Proton donor" evidence="7">
    <location>
        <position position="93"/>
    </location>
</feature>
<evidence type="ECO:0000256" key="3">
    <source>
        <dbReference type="ARBA" id="ARBA00012783"/>
    </source>
</evidence>
<dbReference type="GO" id="GO:0004126">
    <property type="term" value="F:cytidine deaminase activity"/>
    <property type="evidence" value="ECO:0007669"/>
    <property type="project" value="UniProtKB-EC"/>
</dbReference>
<dbReference type="PANTHER" id="PTHR11644">
    <property type="entry name" value="CYTIDINE DEAMINASE"/>
    <property type="match status" value="1"/>
</dbReference>
<sequence length="309" mass="31709">MGEEKITDRSTAEMALPGFVISAEEAAGMAAERGAAAVEELLPALVPAAMRRARAPISRFPVGAVGLGSSGRVYVGVNLEFPGLPLHHSVHAEQFLVANAAAAGEAGIRCIAVSHMPCGHCRQFLQELRAAPEIRILVTSDGPAAAFRPLSALLPRPFGPPDLLHKDVPLLLEPHDNDLGPAAIAAAEDGVEGAADERLRAAAEAAARAAYAPYSGCAAGFAVADAAGRVHAGAYAESAAYNPSLGPVQAAMVAMTAAEAEAEAEVAAAALVEKEGAAVSHEATARIFLAAVAPRAHLRVYRFRPSDQA</sequence>
<dbReference type="EMBL" id="LSRQ01001144">
    <property type="protein sequence ID" value="OAY79032.1"/>
    <property type="molecule type" value="Genomic_DNA"/>
</dbReference>
<name>A0A199VPC2_ANACO</name>
<proteinExistence type="inferred from homology"/>
<protein>
    <recommendedName>
        <fullName evidence="3">cytidine deaminase</fullName>
        <ecNumber evidence="3">3.5.4.5</ecNumber>
    </recommendedName>
</protein>
<dbReference type="PANTHER" id="PTHR11644:SF2">
    <property type="entry name" value="CYTIDINE DEAMINASE"/>
    <property type="match status" value="1"/>
</dbReference>
<dbReference type="PROSITE" id="PS51747">
    <property type="entry name" value="CYT_DCMP_DEAMINASES_2"/>
    <property type="match status" value="2"/>
</dbReference>
<evidence type="ECO:0000256" key="4">
    <source>
        <dbReference type="ARBA" id="ARBA00022723"/>
    </source>
</evidence>
<feature type="binding site" evidence="8">
    <location>
        <begin position="78"/>
        <end position="80"/>
    </location>
    <ligand>
        <name>substrate</name>
    </ligand>
</feature>
<dbReference type="Proteomes" id="UP000092600">
    <property type="component" value="Unassembled WGS sequence"/>
</dbReference>
<dbReference type="PROSITE" id="PS00903">
    <property type="entry name" value="CYT_DCMP_DEAMINASES_1"/>
    <property type="match status" value="1"/>
</dbReference>
<organism evidence="11 12">
    <name type="scientific">Ananas comosus</name>
    <name type="common">Pineapple</name>
    <name type="synonym">Ananas ananas</name>
    <dbReference type="NCBI Taxonomy" id="4615"/>
    <lineage>
        <taxon>Eukaryota</taxon>
        <taxon>Viridiplantae</taxon>
        <taxon>Streptophyta</taxon>
        <taxon>Embryophyta</taxon>
        <taxon>Tracheophyta</taxon>
        <taxon>Spermatophyta</taxon>
        <taxon>Magnoliopsida</taxon>
        <taxon>Liliopsida</taxon>
        <taxon>Poales</taxon>
        <taxon>Bromeliaceae</taxon>
        <taxon>Bromelioideae</taxon>
        <taxon>Ananas</taxon>
    </lineage>
</organism>
<comment type="cofactor">
    <cofactor evidence="9">
        <name>Zn(2+)</name>
        <dbReference type="ChEBI" id="CHEBI:29105"/>
    </cofactor>
    <text evidence="9">Binds 1 zinc ion.</text>
</comment>
<dbReference type="NCBIfam" id="NF006537">
    <property type="entry name" value="PRK09027.1"/>
    <property type="match status" value="1"/>
</dbReference>
<evidence type="ECO:0000256" key="5">
    <source>
        <dbReference type="ARBA" id="ARBA00022801"/>
    </source>
</evidence>